<comment type="caution">
    <text evidence="3">The sequence shown here is derived from an EMBL/GenBank/DDBJ whole genome shotgun (WGS) entry which is preliminary data.</text>
</comment>
<reference evidence="3 4" key="1">
    <citation type="submission" date="2020-09" db="EMBL/GenBank/DDBJ databases">
        <title>Paenibacillus sp. CAU 1523 isolated from sand of Haeundae Beach.</title>
        <authorList>
            <person name="Kim W."/>
        </authorList>
    </citation>
    <scope>NUCLEOTIDE SEQUENCE [LARGE SCALE GENOMIC DNA]</scope>
    <source>
        <strain evidence="3 4">CAU 1523</strain>
    </source>
</reference>
<sequence>MEQPSQPTNKSLSHIPLSVLDLSPIVEGSTAAESFRRTVDLARHAEAWGYQRYWLAEHHNMPGIASSATSVLIGHVAANTTTIRVGSGGIMLPNHAPLVIAEQFGTLESLYPNRIDLGLGRAPGSDQLTAQALRRDTGRNGQEFPELLDELRNYLRPASPLENRVRAVPGEGLHIPIWLLGSSGFSARLAGDLGLPFAFASHFSPENTRPALEVYRNHFQPSEVLDAPYVIVTVNAIAADTDEEAERLATSAQQQFLSLIRNRPQQLQPPVDSMDEHWSEYEKMLVQRTLSTSIIGSPATVKRKLNELLEATNANEIMLNSQIYDHDARLRSFELLSNVRTE</sequence>
<dbReference type="InterPro" id="IPR011251">
    <property type="entry name" value="Luciferase-like_dom"/>
</dbReference>
<comment type="similarity">
    <text evidence="1">To bacterial alkanal monooxygenase alpha and beta chains.</text>
</comment>
<dbReference type="Gene3D" id="3.20.20.30">
    <property type="entry name" value="Luciferase-like domain"/>
    <property type="match status" value="1"/>
</dbReference>
<dbReference type="PANTHER" id="PTHR30137">
    <property type="entry name" value="LUCIFERASE-LIKE MONOOXYGENASE"/>
    <property type="match status" value="1"/>
</dbReference>
<evidence type="ECO:0000313" key="3">
    <source>
        <dbReference type="EMBL" id="MBD8500074.1"/>
    </source>
</evidence>
<keyword evidence="4" id="KW-1185">Reference proteome</keyword>
<name>A0ABR9B2C4_9BACL</name>
<dbReference type="Pfam" id="PF00296">
    <property type="entry name" value="Bac_luciferase"/>
    <property type="match status" value="1"/>
</dbReference>
<evidence type="ECO:0000259" key="2">
    <source>
        <dbReference type="Pfam" id="PF00296"/>
    </source>
</evidence>
<dbReference type="InterPro" id="IPR019949">
    <property type="entry name" value="CmoO-like"/>
</dbReference>
<evidence type="ECO:0000256" key="1">
    <source>
        <dbReference type="ARBA" id="ARBA00007789"/>
    </source>
</evidence>
<gene>
    <name evidence="3" type="ORF">IFO66_17425</name>
</gene>
<dbReference type="CDD" id="cd00347">
    <property type="entry name" value="Flavin_utilizing_monoxygenases"/>
    <property type="match status" value="2"/>
</dbReference>
<dbReference type="Proteomes" id="UP000634529">
    <property type="component" value="Unassembled WGS sequence"/>
</dbReference>
<protein>
    <submittedName>
        <fullName evidence="3">LLM class flavin-dependent oxidoreductase</fullName>
    </submittedName>
</protein>
<dbReference type="NCBIfam" id="TIGR03558">
    <property type="entry name" value="oxido_grp_1"/>
    <property type="match status" value="1"/>
</dbReference>
<accession>A0ABR9B2C4</accession>
<dbReference type="RefSeq" id="WP_192026393.1">
    <property type="nucleotide sequence ID" value="NZ_JACYTN010000018.1"/>
</dbReference>
<dbReference type="InterPro" id="IPR036661">
    <property type="entry name" value="Luciferase-like_sf"/>
</dbReference>
<evidence type="ECO:0000313" key="4">
    <source>
        <dbReference type="Proteomes" id="UP000634529"/>
    </source>
</evidence>
<dbReference type="InterPro" id="IPR050766">
    <property type="entry name" value="Bact_Lucif_Oxidored"/>
</dbReference>
<feature type="domain" description="Luciferase-like" evidence="2">
    <location>
        <begin position="27"/>
        <end position="310"/>
    </location>
</feature>
<dbReference type="EMBL" id="JACYTN010000018">
    <property type="protein sequence ID" value="MBD8500074.1"/>
    <property type="molecule type" value="Genomic_DNA"/>
</dbReference>
<dbReference type="PANTHER" id="PTHR30137:SF6">
    <property type="entry name" value="LUCIFERASE-LIKE MONOOXYGENASE"/>
    <property type="match status" value="1"/>
</dbReference>
<proteinExistence type="predicted"/>
<dbReference type="SUPFAM" id="SSF51679">
    <property type="entry name" value="Bacterial luciferase-like"/>
    <property type="match status" value="1"/>
</dbReference>
<organism evidence="3 4">
    <name type="scientific">Paenibacillus arenosi</name>
    <dbReference type="NCBI Taxonomy" id="2774142"/>
    <lineage>
        <taxon>Bacteria</taxon>
        <taxon>Bacillati</taxon>
        <taxon>Bacillota</taxon>
        <taxon>Bacilli</taxon>
        <taxon>Bacillales</taxon>
        <taxon>Paenibacillaceae</taxon>
        <taxon>Paenibacillus</taxon>
    </lineage>
</organism>